<comment type="caution">
    <text evidence="3">The sequence shown here is derived from an EMBL/GenBank/DDBJ whole genome shotgun (WGS) entry which is preliminary data.</text>
</comment>
<feature type="compositionally biased region" description="Polar residues" evidence="1">
    <location>
        <begin position="362"/>
        <end position="376"/>
    </location>
</feature>
<name>A0A6L2P4N1_TANCI</name>
<feature type="compositionally biased region" description="Polar residues" evidence="1">
    <location>
        <begin position="62"/>
        <end position="76"/>
    </location>
</feature>
<dbReference type="Pfam" id="PF07727">
    <property type="entry name" value="RVT_2"/>
    <property type="match status" value="1"/>
</dbReference>
<evidence type="ECO:0000313" key="3">
    <source>
        <dbReference type="EMBL" id="GEU93286.1"/>
    </source>
</evidence>
<feature type="region of interest" description="Disordered" evidence="1">
    <location>
        <begin position="353"/>
        <end position="423"/>
    </location>
</feature>
<dbReference type="SUPFAM" id="SSF56672">
    <property type="entry name" value="DNA/RNA polymerases"/>
    <property type="match status" value="1"/>
</dbReference>
<accession>A0A6L2P4N1</accession>
<dbReference type="AlphaFoldDB" id="A0A6L2P4N1"/>
<evidence type="ECO:0000256" key="1">
    <source>
        <dbReference type="SAM" id="MobiDB-lite"/>
    </source>
</evidence>
<feature type="domain" description="Reverse transcriptase Ty1/copia-type" evidence="2">
    <location>
        <begin position="470"/>
        <end position="587"/>
    </location>
</feature>
<dbReference type="InterPro" id="IPR013103">
    <property type="entry name" value="RVT_2"/>
</dbReference>
<dbReference type="PANTHER" id="PTHR11439">
    <property type="entry name" value="GAG-POL-RELATED RETROTRANSPOSON"/>
    <property type="match status" value="1"/>
</dbReference>
<dbReference type="InterPro" id="IPR043502">
    <property type="entry name" value="DNA/RNA_pol_sf"/>
</dbReference>
<dbReference type="EMBL" id="BKCJ010010818">
    <property type="protein sequence ID" value="GEU93286.1"/>
    <property type="molecule type" value="Genomic_DNA"/>
</dbReference>
<organism evidence="3">
    <name type="scientific">Tanacetum cinerariifolium</name>
    <name type="common">Dalmatian daisy</name>
    <name type="synonym">Chrysanthemum cinerariifolium</name>
    <dbReference type="NCBI Taxonomy" id="118510"/>
    <lineage>
        <taxon>Eukaryota</taxon>
        <taxon>Viridiplantae</taxon>
        <taxon>Streptophyta</taxon>
        <taxon>Embryophyta</taxon>
        <taxon>Tracheophyta</taxon>
        <taxon>Spermatophyta</taxon>
        <taxon>Magnoliopsida</taxon>
        <taxon>eudicotyledons</taxon>
        <taxon>Gunneridae</taxon>
        <taxon>Pentapetalae</taxon>
        <taxon>asterids</taxon>
        <taxon>campanulids</taxon>
        <taxon>Asterales</taxon>
        <taxon>Asteraceae</taxon>
        <taxon>Asteroideae</taxon>
        <taxon>Anthemideae</taxon>
        <taxon>Anthemidinae</taxon>
        <taxon>Tanacetum</taxon>
    </lineage>
</organism>
<gene>
    <name evidence="3" type="ORF">Tci_065264</name>
</gene>
<dbReference type="PANTHER" id="PTHR11439:SF489">
    <property type="entry name" value="RNA-DIRECTED DNA POLYMERASE"/>
    <property type="match status" value="1"/>
</dbReference>
<protein>
    <recommendedName>
        <fullName evidence="2">Reverse transcriptase Ty1/copia-type domain-containing protein</fullName>
    </recommendedName>
</protein>
<reference evidence="3" key="1">
    <citation type="journal article" date="2019" name="Sci. Rep.">
        <title>Draft genome of Tanacetum cinerariifolium, the natural source of mosquito coil.</title>
        <authorList>
            <person name="Yamashiro T."/>
            <person name="Shiraishi A."/>
            <person name="Satake H."/>
            <person name="Nakayama K."/>
        </authorList>
    </citation>
    <scope>NUCLEOTIDE SEQUENCE</scope>
</reference>
<sequence length="814" mass="92340">MKLIQFLMGLDDTYMQIRSYVLSRETLPDVKSAYAIISSEESYRIAIGSVSRTSQRSQTSSFNVNALNGGNFQRSQTSTSFSRPSNNNRPNDNGNKRTAGGSNLVCEDCGFNGHTIDKCFKVIGYPAGFRKRKSGSNLKGKNISNNVVGYSSSNRFSDEQMATLISLIKENSVNRKGVHSNMAVTHPNETGAFITRIENMPLTNYLTLYDVLVVPEYYVSLMSVHKVVRDSKLLIAFDEMHCYVMNQDLRKGKILGTGRQISGLYYFDGNQVYNKPPSLKHLRSFGYLAYATILNSHDKFRSRDVKFFKDIFPFKQNNSIGIDKSVQDVNHLNFFNFNTLYDLPKISNDKERRNLSPIRHGNSPSHSGSTYAFSNENDARNSQDADAFASENESFAADEDKNSSSEGNGLYDQSQNNVSQDTNGVKNLRRNYCFSTMLNNGVEPKTYLEASQHKHWVDAMNDEMDALYRNNTWEIVDLPVGRKAVGSKWVWKIKYKSDGEIERYKARLVTKGFNQREGIYYDETFSYVVKIVTVRCLINLVVQSGWSLFQMDINNAFLYGDLEETIYMTLPPGYFLNNETKLTKIEKVKQFLKTKFMIKDLGKLKYFIGIEVLDTPKGICLNQIKYCLELIDEFRLLARKPSNLPMQPNISLTSEPSDTDPLLDNVTEYQKLIGKLIYLTTTRTDIAYVVSCLSQFMHNPLKSHPKTALKVIMYLKGSPGKGINVIKGSTSSIDLKAYSYAYWARCADTRRQMMDGKLMLVDDDGKPLNKVDSNAVNSDSYCDVEVAYDESAQFMASGGANDARLYEDEDYDIY</sequence>
<evidence type="ECO:0000259" key="2">
    <source>
        <dbReference type="Pfam" id="PF07727"/>
    </source>
</evidence>
<feature type="compositionally biased region" description="Low complexity" evidence="1">
    <location>
        <begin position="77"/>
        <end position="91"/>
    </location>
</feature>
<feature type="region of interest" description="Disordered" evidence="1">
    <location>
        <begin position="58"/>
        <end position="98"/>
    </location>
</feature>
<proteinExistence type="predicted"/>
<feature type="compositionally biased region" description="Polar residues" evidence="1">
    <location>
        <begin position="404"/>
        <end position="423"/>
    </location>
</feature>